<dbReference type="InParanoid" id="A0A3Q3EHY6"/>
<organism evidence="1 2">
    <name type="scientific">Labrus bergylta</name>
    <name type="common">ballan wrasse</name>
    <dbReference type="NCBI Taxonomy" id="56723"/>
    <lineage>
        <taxon>Eukaryota</taxon>
        <taxon>Metazoa</taxon>
        <taxon>Chordata</taxon>
        <taxon>Craniata</taxon>
        <taxon>Vertebrata</taxon>
        <taxon>Euteleostomi</taxon>
        <taxon>Actinopterygii</taxon>
        <taxon>Neopterygii</taxon>
        <taxon>Teleostei</taxon>
        <taxon>Neoteleostei</taxon>
        <taxon>Acanthomorphata</taxon>
        <taxon>Eupercaria</taxon>
        <taxon>Labriformes</taxon>
        <taxon>Labridae</taxon>
        <taxon>Labrus</taxon>
    </lineage>
</organism>
<protein>
    <recommendedName>
        <fullName evidence="3">Calpain catalytic domain-containing protein</fullName>
    </recommendedName>
</protein>
<name>A0A3Q3EHY6_9LABR</name>
<reference evidence="1" key="2">
    <citation type="submission" date="2025-09" db="UniProtKB">
        <authorList>
            <consortium name="Ensembl"/>
        </authorList>
    </citation>
    <scope>IDENTIFICATION</scope>
</reference>
<dbReference type="STRING" id="56723.ENSLBEP00000007013"/>
<evidence type="ECO:0008006" key="3">
    <source>
        <dbReference type="Google" id="ProtNLM"/>
    </source>
</evidence>
<dbReference type="GeneTree" id="ENSGT01030000235286"/>
<evidence type="ECO:0000313" key="2">
    <source>
        <dbReference type="Proteomes" id="UP000261660"/>
    </source>
</evidence>
<accession>A0A3Q3EHY6</accession>
<keyword evidence="2" id="KW-1185">Reference proteome</keyword>
<dbReference type="InterPro" id="IPR038765">
    <property type="entry name" value="Papain-like_cys_pep_sf"/>
</dbReference>
<evidence type="ECO:0000313" key="1">
    <source>
        <dbReference type="Ensembl" id="ENSLBEP00000007013.1"/>
    </source>
</evidence>
<dbReference type="AlphaFoldDB" id="A0A3Q3EHY6"/>
<reference evidence="1" key="1">
    <citation type="submission" date="2025-08" db="UniProtKB">
        <authorList>
            <consortium name="Ensembl"/>
        </authorList>
    </citation>
    <scope>IDENTIFICATION</scope>
</reference>
<proteinExistence type="predicted"/>
<dbReference type="Ensembl" id="ENSLBET00000007373.1">
    <property type="protein sequence ID" value="ENSLBEP00000007013.1"/>
    <property type="gene ID" value="ENSLBEG00000005427.1"/>
</dbReference>
<sequence length="68" mass="7950">MGMVVSYVGQSFSALRKQCQQKGVLFEDPLFPTTDQSLFYQSNRIGSVTWKRPKVREKQVFFNKFARL</sequence>
<dbReference type="SUPFAM" id="SSF54001">
    <property type="entry name" value="Cysteine proteinases"/>
    <property type="match status" value="1"/>
</dbReference>
<dbReference type="Proteomes" id="UP000261660">
    <property type="component" value="Unplaced"/>
</dbReference>